<dbReference type="Gene3D" id="1.10.730.10">
    <property type="entry name" value="Isoleucyl-tRNA Synthetase, Domain 1"/>
    <property type="match status" value="1"/>
</dbReference>
<organism evidence="15 16">
    <name type="scientific">Pelagibacter ubique (strain HTCC1062)</name>
    <dbReference type="NCBI Taxonomy" id="335992"/>
    <lineage>
        <taxon>Bacteria</taxon>
        <taxon>Pseudomonadati</taxon>
        <taxon>Pseudomonadota</taxon>
        <taxon>Alphaproteobacteria</taxon>
        <taxon>Candidatus Pelagibacterales</taxon>
        <taxon>Candidatus Pelagibacteraceae</taxon>
        <taxon>Candidatus Pelagibacter</taxon>
    </lineage>
</organism>
<dbReference type="Gene3D" id="3.40.50.620">
    <property type="entry name" value="HUPs"/>
    <property type="match status" value="2"/>
</dbReference>
<dbReference type="STRING" id="335992.SAR11_0357"/>
<evidence type="ECO:0000256" key="2">
    <source>
        <dbReference type="ARBA" id="ARBA00022490"/>
    </source>
</evidence>
<dbReference type="SUPFAM" id="SSF47323">
    <property type="entry name" value="Anticodon-binding domain of a subclass of class I aminoacyl-tRNA synthetases"/>
    <property type="match status" value="1"/>
</dbReference>
<keyword evidence="4 9" id="KW-0547">Nucleotide-binding</keyword>
<dbReference type="PANTHER" id="PTHR43740:SF2">
    <property type="entry name" value="LEUCINE--TRNA LIGASE, MITOCHONDRIAL"/>
    <property type="match status" value="1"/>
</dbReference>
<evidence type="ECO:0000259" key="14">
    <source>
        <dbReference type="Pfam" id="PF13603"/>
    </source>
</evidence>
<dbReference type="Proteomes" id="UP000002528">
    <property type="component" value="Chromosome"/>
</dbReference>
<dbReference type="PRINTS" id="PR00985">
    <property type="entry name" value="TRNASYNTHLEU"/>
</dbReference>
<dbReference type="GO" id="GO:0002161">
    <property type="term" value="F:aminoacyl-tRNA deacylase activity"/>
    <property type="evidence" value="ECO:0007669"/>
    <property type="project" value="InterPro"/>
</dbReference>
<feature type="binding site" evidence="9">
    <location>
        <position position="618"/>
    </location>
    <ligand>
        <name>ATP</name>
        <dbReference type="ChEBI" id="CHEBI:30616"/>
    </ligand>
</feature>
<dbReference type="OrthoDB" id="9810365at2"/>
<dbReference type="PROSITE" id="PS00178">
    <property type="entry name" value="AA_TRNA_LIGASE_I"/>
    <property type="match status" value="1"/>
</dbReference>
<protein>
    <recommendedName>
        <fullName evidence="9">Leucine--tRNA ligase</fullName>
        <ecNumber evidence="9">6.1.1.4</ecNumber>
    </recommendedName>
    <alternativeName>
        <fullName evidence="9">Leucyl-tRNA synthetase</fullName>
        <shortName evidence="9">LeuRS</shortName>
    </alternativeName>
</protein>
<keyword evidence="3 9" id="KW-0436">Ligase</keyword>
<evidence type="ECO:0000256" key="8">
    <source>
        <dbReference type="ARBA" id="ARBA00047469"/>
    </source>
</evidence>
<dbReference type="InterPro" id="IPR002300">
    <property type="entry name" value="aa-tRNA-synth_Ia"/>
</dbReference>
<feature type="domain" description="Leucyl-tRNA synthetase editing" evidence="14">
    <location>
        <begin position="220"/>
        <end position="395"/>
    </location>
</feature>
<dbReference type="InterPro" id="IPR015413">
    <property type="entry name" value="Methionyl/Leucyl_tRNA_Synth"/>
</dbReference>
<dbReference type="GO" id="GO:0004823">
    <property type="term" value="F:leucine-tRNA ligase activity"/>
    <property type="evidence" value="ECO:0007669"/>
    <property type="project" value="UniProtKB-UniRule"/>
</dbReference>
<comment type="similarity">
    <text evidence="1 9 10">Belongs to the class-I aminoacyl-tRNA synthetase family.</text>
</comment>
<dbReference type="Pfam" id="PF13603">
    <property type="entry name" value="tRNA-synt_1_2"/>
    <property type="match status" value="1"/>
</dbReference>
<dbReference type="Pfam" id="PF09334">
    <property type="entry name" value="tRNA-synt_1g"/>
    <property type="match status" value="1"/>
</dbReference>
<dbReference type="Pfam" id="PF00133">
    <property type="entry name" value="tRNA-synt_1"/>
    <property type="match status" value="2"/>
</dbReference>
<dbReference type="NCBIfam" id="TIGR00396">
    <property type="entry name" value="leuS_bact"/>
    <property type="match status" value="1"/>
</dbReference>
<dbReference type="EMBL" id="CP000084">
    <property type="protein sequence ID" value="AAZ21179.1"/>
    <property type="molecule type" value="Genomic_DNA"/>
</dbReference>
<reference evidence="15 16" key="1">
    <citation type="journal article" date="2005" name="Science">
        <title>Genome streamlining in a cosmopolitan oceanic bacterium.</title>
        <authorList>
            <person name="Giovannoni S.J."/>
            <person name="Tripp H.J."/>
            <person name="Givan S."/>
            <person name="Podar M."/>
            <person name="Vergin K.L."/>
            <person name="Baptista D."/>
            <person name="Bibbs L."/>
            <person name="Eads J."/>
            <person name="Richardson T.H."/>
            <person name="Noordewier M."/>
            <person name="Rappe M.S."/>
            <person name="Short J.M."/>
            <person name="Carrington J.C."/>
            <person name="Mathur E.J."/>
        </authorList>
    </citation>
    <scope>NUCLEOTIDE SEQUENCE [LARGE SCALE GENOMIC DNA]</scope>
    <source>
        <strain evidence="15 16">HTCC1062</strain>
    </source>
</reference>
<dbReference type="HOGENOM" id="CLU_004427_0_0_5"/>
<evidence type="ECO:0000256" key="4">
    <source>
        <dbReference type="ARBA" id="ARBA00022741"/>
    </source>
</evidence>
<proteinExistence type="inferred from homology"/>
<dbReference type="GO" id="GO:0005829">
    <property type="term" value="C:cytosol"/>
    <property type="evidence" value="ECO:0007669"/>
    <property type="project" value="TreeGrafter"/>
</dbReference>
<name>Q4FNR0_PELUB</name>
<feature type="short sequence motif" description="'HIGH' region" evidence="9">
    <location>
        <begin position="41"/>
        <end position="51"/>
    </location>
</feature>
<evidence type="ECO:0000313" key="16">
    <source>
        <dbReference type="Proteomes" id="UP000002528"/>
    </source>
</evidence>
<evidence type="ECO:0000259" key="12">
    <source>
        <dbReference type="Pfam" id="PF08264"/>
    </source>
</evidence>
<gene>
    <name evidence="9 15" type="primary">leuS</name>
    <name evidence="15" type="ordered locus">SAR11_0357</name>
</gene>
<feature type="domain" description="Aminoacyl-tRNA synthetase class Ia" evidence="11">
    <location>
        <begin position="419"/>
        <end position="575"/>
    </location>
</feature>
<comment type="caution">
    <text evidence="9">Lacks conserved residue(s) required for the propagation of feature annotation.</text>
</comment>
<dbReference type="AlphaFoldDB" id="Q4FNR0"/>
<feature type="domain" description="Methionyl/Leucyl tRNA synthetase" evidence="13">
    <location>
        <begin position="40"/>
        <end position="170"/>
    </location>
</feature>
<dbReference type="InterPro" id="IPR009008">
    <property type="entry name" value="Val/Leu/Ile-tRNA-synth_edit"/>
</dbReference>
<evidence type="ECO:0000256" key="3">
    <source>
        <dbReference type="ARBA" id="ARBA00022598"/>
    </source>
</evidence>
<evidence type="ECO:0000259" key="13">
    <source>
        <dbReference type="Pfam" id="PF09334"/>
    </source>
</evidence>
<dbReference type="eggNOG" id="COG0495">
    <property type="taxonomic scope" value="Bacteria"/>
</dbReference>
<dbReference type="RefSeq" id="WP_011281649.1">
    <property type="nucleotide sequence ID" value="NC_007205.1"/>
</dbReference>
<evidence type="ECO:0000256" key="6">
    <source>
        <dbReference type="ARBA" id="ARBA00022917"/>
    </source>
</evidence>
<dbReference type="HAMAP" id="MF_00049_B">
    <property type="entry name" value="Leu_tRNA_synth_B"/>
    <property type="match status" value="1"/>
</dbReference>
<feature type="domain" description="Methionyl/Valyl/Leucyl/Isoleucyl-tRNA synthetase anticodon-binding" evidence="12">
    <location>
        <begin position="694"/>
        <end position="806"/>
    </location>
</feature>
<dbReference type="GO" id="GO:0006429">
    <property type="term" value="P:leucyl-tRNA aminoacylation"/>
    <property type="evidence" value="ECO:0007669"/>
    <property type="project" value="UniProtKB-UniRule"/>
</dbReference>
<evidence type="ECO:0000256" key="9">
    <source>
        <dbReference type="HAMAP-Rule" id="MF_00049"/>
    </source>
</evidence>
<comment type="catalytic activity">
    <reaction evidence="8 9">
        <text>tRNA(Leu) + L-leucine + ATP = L-leucyl-tRNA(Leu) + AMP + diphosphate</text>
        <dbReference type="Rhea" id="RHEA:11688"/>
        <dbReference type="Rhea" id="RHEA-COMP:9613"/>
        <dbReference type="Rhea" id="RHEA-COMP:9622"/>
        <dbReference type="ChEBI" id="CHEBI:30616"/>
        <dbReference type="ChEBI" id="CHEBI:33019"/>
        <dbReference type="ChEBI" id="CHEBI:57427"/>
        <dbReference type="ChEBI" id="CHEBI:78442"/>
        <dbReference type="ChEBI" id="CHEBI:78494"/>
        <dbReference type="ChEBI" id="CHEBI:456215"/>
        <dbReference type="EC" id="6.1.1.4"/>
    </reaction>
</comment>
<dbReference type="GeneID" id="66294855"/>
<sequence length="844" mass="98780">MDRYNFKTVEEKWQKFWHKNKVFSSKLDKTKKKFYCLEMFPYPSGKIHMGHVRNYTIGDVLARYKTLQGYNVLHPMGWDSFGMPAENAARQNNLDPKTWTESNIKTMRSQLKKLGLSIDWDKEISTCSEDYYKHQQEFFLDLYDKGLVYRKENYVNWDPVDETVLANEQVVDGKGWRSGATVERKKLNQWFFNISKFSEDLLQGLDALENWPNKVKVMQKNWIGKSFGCEVEFKIESEKPIESIKCYTTRPDTLFGFSFLALSVDHPLAKYYEEDKEFQKFREECSKTGTTEESIASAEKLGFKTDMIAVNPLDKNMKVPVYFANFVLMDYGLGAVFGCPAHDQRDLDFAKKYNLKITPVVKPEKDKDFKINNEAYTGEGYLCNSDFLDGLKVPSQSIIKTIEFLEKNNLGTKKTNYRLKDWGISRQRYWGCPIPIAYDENDQPIKIPRDMLPVKLPEIEKLSNTGNPLDSEDNWKFFILDGKKYRRETDTLDTFVDSSWYFLRFCSPHNLDRGFTQEEANYWMPVDQYIGGVEHAILHLLYSRFFMQALSYKNDDFKLKEPFDGLFTQGMVCHETYKDQNNKWLSPDEVTSEDGKKFYKKDNPSEKIIVGPTESMSKSKKNTIDPENIIKNYGADSVRLFILSDSPPEKDVQWSDQGMLASFKFVQKLWTLNSKILDKIKNNDQGSEGNDLAKFTNQLINKITQNLEKFHYNVIVANFYEMYNFLIKEIDKPIKKEILIENYKKILIVMNPFIPHFSNECLSTINENQISWPEISKEDLIEEDINFVVQINGKKRAILKIKRDVVEKEILEIIKTNLEIEKFLKDKTIKKSIFVPNRLINIIL</sequence>
<dbReference type="CDD" id="cd00812">
    <property type="entry name" value="LeuRS_core"/>
    <property type="match status" value="1"/>
</dbReference>
<evidence type="ECO:0000313" key="15">
    <source>
        <dbReference type="EMBL" id="AAZ21179.1"/>
    </source>
</evidence>
<accession>Q4FNR0</accession>
<comment type="subcellular location">
    <subcellularLocation>
        <location evidence="9">Cytoplasm</location>
    </subcellularLocation>
</comment>
<dbReference type="InterPro" id="IPR009080">
    <property type="entry name" value="tRNAsynth_Ia_anticodon-bd"/>
</dbReference>
<keyword evidence="6 9" id="KW-0648">Protein biosynthesis</keyword>
<dbReference type="SUPFAM" id="SSF52374">
    <property type="entry name" value="Nucleotidylyl transferase"/>
    <property type="match status" value="1"/>
</dbReference>
<dbReference type="InterPro" id="IPR013155">
    <property type="entry name" value="M/V/L/I-tRNA-synth_anticd-bd"/>
</dbReference>
<dbReference type="InterPro" id="IPR014729">
    <property type="entry name" value="Rossmann-like_a/b/a_fold"/>
</dbReference>
<evidence type="ECO:0000256" key="10">
    <source>
        <dbReference type="RuleBase" id="RU363035"/>
    </source>
</evidence>
<dbReference type="InterPro" id="IPR002302">
    <property type="entry name" value="Leu-tRNA-ligase"/>
</dbReference>
<keyword evidence="2 9" id="KW-0963">Cytoplasm</keyword>
<dbReference type="PANTHER" id="PTHR43740">
    <property type="entry name" value="LEUCYL-TRNA SYNTHETASE"/>
    <property type="match status" value="1"/>
</dbReference>
<dbReference type="InterPro" id="IPR001412">
    <property type="entry name" value="aa-tRNA-synth_I_CS"/>
</dbReference>
<evidence type="ECO:0000259" key="11">
    <source>
        <dbReference type="Pfam" id="PF00133"/>
    </source>
</evidence>
<dbReference type="FunFam" id="1.10.730.10:FF:000002">
    <property type="entry name" value="Leucine--tRNA ligase"/>
    <property type="match status" value="1"/>
</dbReference>
<dbReference type="GO" id="GO:0005524">
    <property type="term" value="F:ATP binding"/>
    <property type="evidence" value="ECO:0007669"/>
    <property type="project" value="UniProtKB-UniRule"/>
</dbReference>
<feature type="domain" description="Aminoacyl-tRNA synthetase class Ia" evidence="11">
    <location>
        <begin position="615"/>
        <end position="655"/>
    </location>
</feature>
<evidence type="ECO:0000256" key="5">
    <source>
        <dbReference type="ARBA" id="ARBA00022840"/>
    </source>
</evidence>
<keyword evidence="7 9" id="KW-0030">Aminoacyl-tRNA synthetase</keyword>
<dbReference type="EC" id="6.1.1.4" evidence="9"/>
<dbReference type="InterPro" id="IPR025709">
    <property type="entry name" value="Leu_tRNA-synth_edit"/>
</dbReference>
<evidence type="ECO:0000256" key="1">
    <source>
        <dbReference type="ARBA" id="ARBA00005594"/>
    </source>
</evidence>
<keyword evidence="5 9" id="KW-0067">ATP-binding</keyword>
<keyword evidence="16" id="KW-1185">Reference proteome</keyword>
<evidence type="ECO:0000256" key="7">
    <source>
        <dbReference type="ARBA" id="ARBA00023146"/>
    </source>
</evidence>
<dbReference type="KEGG" id="pub:SAR11_0357"/>
<dbReference type="Pfam" id="PF08264">
    <property type="entry name" value="Anticodon_1"/>
    <property type="match status" value="1"/>
</dbReference>
<dbReference type="SUPFAM" id="SSF50677">
    <property type="entry name" value="ValRS/IleRS/LeuRS editing domain"/>
    <property type="match status" value="1"/>
</dbReference>